<proteinExistence type="predicted"/>
<name>A0A834NUJ7_VESGE</name>
<organism evidence="1 2">
    <name type="scientific">Vespula germanica</name>
    <name type="common">German yellow jacket</name>
    <name type="synonym">Paravespula germanica</name>
    <dbReference type="NCBI Taxonomy" id="30212"/>
    <lineage>
        <taxon>Eukaryota</taxon>
        <taxon>Metazoa</taxon>
        <taxon>Ecdysozoa</taxon>
        <taxon>Arthropoda</taxon>
        <taxon>Hexapoda</taxon>
        <taxon>Insecta</taxon>
        <taxon>Pterygota</taxon>
        <taxon>Neoptera</taxon>
        <taxon>Endopterygota</taxon>
        <taxon>Hymenoptera</taxon>
        <taxon>Apocrita</taxon>
        <taxon>Aculeata</taxon>
        <taxon>Vespoidea</taxon>
        <taxon>Vespidae</taxon>
        <taxon>Vespinae</taxon>
        <taxon>Vespula</taxon>
    </lineage>
</organism>
<keyword evidence="2" id="KW-1185">Reference proteome</keyword>
<evidence type="ECO:0000313" key="2">
    <source>
        <dbReference type="Proteomes" id="UP000617340"/>
    </source>
</evidence>
<dbReference type="EMBL" id="JACSDZ010000001">
    <property type="protein sequence ID" value="KAF7418146.1"/>
    <property type="molecule type" value="Genomic_DNA"/>
</dbReference>
<protein>
    <submittedName>
        <fullName evidence="1">Uncharacterized protein</fullName>
    </submittedName>
</protein>
<sequence length="87" mass="10149">MNIASALKTLYLTAIKNYFFLCKLMLHIDGVARGWGTDIACKYRNGTQYLQAMEDKRMDQHLNRSSIEWWLLADEVERKHGRQEGAN</sequence>
<gene>
    <name evidence="1" type="ORF">HZH68_000799</name>
</gene>
<reference evidence="1" key="1">
    <citation type="journal article" date="2020" name="G3 (Bethesda)">
        <title>High-Quality Assemblies for Three Invasive Social Wasps from the &lt;i&gt;Vespula&lt;/i&gt; Genus.</title>
        <authorList>
            <person name="Harrop T.W.R."/>
            <person name="Guhlin J."/>
            <person name="McLaughlin G.M."/>
            <person name="Permina E."/>
            <person name="Stockwell P."/>
            <person name="Gilligan J."/>
            <person name="Le Lec M.F."/>
            <person name="Gruber M.A.M."/>
            <person name="Quinn O."/>
            <person name="Lovegrove M."/>
            <person name="Duncan E.J."/>
            <person name="Remnant E.J."/>
            <person name="Van Eeckhoven J."/>
            <person name="Graham B."/>
            <person name="Knapp R.A."/>
            <person name="Langford K.W."/>
            <person name="Kronenberg Z."/>
            <person name="Press M.O."/>
            <person name="Eacker S.M."/>
            <person name="Wilson-Rankin E.E."/>
            <person name="Purcell J."/>
            <person name="Lester P.J."/>
            <person name="Dearden P.K."/>
        </authorList>
    </citation>
    <scope>NUCLEOTIDE SEQUENCE</scope>
    <source>
        <strain evidence="1">Linc-1</strain>
    </source>
</reference>
<accession>A0A834NUJ7</accession>
<dbReference type="Proteomes" id="UP000617340">
    <property type="component" value="Unassembled WGS sequence"/>
</dbReference>
<dbReference type="AlphaFoldDB" id="A0A834NUJ7"/>
<comment type="caution">
    <text evidence="1">The sequence shown here is derived from an EMBL/GenBank/DDBJ whole genome shotgun (WGS) entry which is preliminary data.</text>
</comment>
<evidence type="ECO:0000313" key="1">
    <source>
        <dbReference type="EMBL" id="KAF7418146.1"/>
    </source>
</evidence>